<dbReference type="EMBL" id="FOVG01000001">
    <property type="protein sequence ID" value="SFN27995.1"/>
    <property type="molecule type" value="Genomic_DNA"/>
</dbReference>
<organism evidence="1 2">
    <name type="scientific">Candidatus Pantoea varia</name>
    <dbReference type="NCBI Taxonomy" id="1881036"/>
    <lineage>
        <taxon>Bacteria</taxon>
        <taxon>Pseudomonadati</taxon>
        <taxon>Pseudomonadota</taxon>
        <taxon>Gammaproteobacteria</taxon>
        <taxon>Enterobacterales</taxon>
        <taxon>Erwiniaceae</taxon>
        <taxon>Pantoea</taxon>
    </lineage>
</organism>
<dbReference type="RefSeq" id="WP_090960378.1">
    <property type="nucleotide sequence ID" value="NZ_FOVG01000001.1"/>
</dbReference>
<sequence length="119" mass="13275">MNYVRIGSLAGVLLLCGCQAPTPEQARLQQPVFQGQSTRTVPQLSDCIYRGWSTTSVIARDSTTHTQPNGSEISVFTWEDSIFADVSPRRKGADVKYFTTFRMSPEVMADRQAIVERCL</sequence>
<dbReference type="AlphaFoldDB" id="A0A1I4XQ79"/>
<proteinExistence type="predicted"/>
<reference evidence="2" key="1">
    <citation type="submission" date="2016-10" db="EMBL/GenBank/DDBJ databases">
        <authorList>
            <person name="Varghese N."/>
            <person name="Submissions S."/>
        </authorList>
    </citation>
    <scope>NUCLEOTIDE SEQUENCE [LARGE SCALE GENOMIC DNA]</scope>
    <source>
        <strain evidence="2">OV426</strain>
    </source>
</reference>
<gene>
    <name evidence="1" type="ORF">SAMN05428971_0827</name>
</gene>
<dbReference type="Proteomes" id="UP000198968">
    <property type="component" value="Unassembled WGS sequence"/>
</dbReference>
<evidence type="ECO:0000313" key="1">
    <source>
        <dbReference type="EMBL" id="SFN27995.1"/>
    </source>
</evidence>
<evidence type="ECO:0000313" key="2">
    <source>
        <dbReference type="Proteomes" id="UP000198968"/>
    </source>
</evidence>
<accession>A0A1I4XQ79</accession>
<name>A0A1I4XQ79_9GAMM</name>
<protein>
    <submittedName>
        <fullName evidence="1">Micrococcal nuclease</fullName>
    </submittedName>
</protein>
<dbReference type="OrthoDB" id="6539618at2"/>
<keyword evidence="2" id="KW-1185">Reference proteome</keyword>
<dbReference type="PROSITE" id="PS51257">
    <property type="entry name" value="PROKAR_LIPOPROTEIN"/>
    <property type="match status" value="1"/>
</dbReference>